<evidence type="ECO:0000313" key="2">
    <source>
        <dbReference type="Proteomes" id="UP001151760"/>
    </source>
</evidence>
<proteinExistence type="predicted"/>
<reference evidence="1" key="2">
    <citation type="submission" date="2022-01" db="EMBL/GenBank/DDBJ databases">
        <authorList>
            <person name="Yamashiro T."/>
            <person name="Shiraishi A."/>
            <person name="Satake H."/>
            <person name="Nakayama K."/>
        </authorList>
    </citation>
    <scope>NUCLEOTIDE SEQUENCE</scope>
</reference>
<dbReference type="EMBL" id="BQNB010019732">
    <property type="protein sequence ID" value="GJT88451.1"/>
    <property type="molecule type" value="Genomic_DNA"/>
</dbReference>
<gene>
    <name evidence="1" type="ORF">Tco_1070168</name>
</gene>
<accession>A0ABQ5HM25</accession>
<dbReference type="Proteomes" id="UP001151760">
    <property type="component" value="Unassembled WGS sequence"/>
</dbReference>
<evidence type="ECO:0000313" key="1">
    <source>
        <dbReference type="EMBL" id="GJT88451.1"/>
    </source>
</evidence>
<name>A0ABQ5HM25_9ASTR</name>
<reference evidence="1" key="1">
    <citation type="journal article" date="2022" name="Int. J. Mol. Sci.">
        <title>Draft Genome of Tanacetum Coccineum: Genomic Comparison of Closely Related Tanacetum-Family Plants.</title>
        <authorList>
            <person name="Yamashiro T."/>
            <person name="Shiraishi A."/>
            <person name="Nakayama K."/>
            <person name="Satake H."/>
        </authorList>
    </citation>
    <scope>NUCLEOTIDE SEQUENCE</scope>
</reference>
<organism evidence="1 2">
    <name type="scientific">Tanacetum coccineum</name>
    <dbReference type="NCBI Taxonomy" id="301880"/>
    <lineage>
        <taxon>Eukaryota</taxon>
        <taxon>Viridiplantae</taxon>
        <taxon>Streptophyta</taxon>
        <taxon>Embryophyta</taxon>
        <taxon>Tracheophyta</taxon>
        <taxon>Spermatophyta</taxon>
        <taxon>Magnoliopsida</taxon>
        <taxon>eudicotyledons</taxon>
        <taxon>Gunneridae</taxon>
        <taxon>Pentapetalae</taxon>
        <taxon>asterids</taxon>
        <taxon>campanulids</taxon>
        <taxon>Asterales</taxon>
        <taxon>Asteraceae</taxon>
        <taxon>Asteroideae</taxon>
        <taxon>Anthemideae</taxon>
        <taxon>Anthemidinae</taxon>
        <taxon>Tanacetum</taxon>
    </lineage>
</organism>
<protein>
    <submittedName>
        <fullName evidence="1">Uncharacterized protein</fullName>
    </submittedName>
</protein>
<keyword evidence="2" id="KW-1185">Reference proteome</keyword>
<sequence>MVKHDVEVESSGECVDKIDKLTEVSMKLINIDFSWKALENDVYCFDVQNQLNGFRGSHFNIFLSLLLHPQVIEGQKSGPFQQRA</sequence>
<comment type="caution">
    <text evidence="1">The sequence shown here is derived from an EMBL/GenBank/DDBJ whole genome shotgun (WGS) entry which is preliminary data.</text>
</comment>